<dbReference type="EMBL" id="FQUC01000009">
    <property type="protein sequence ID" value="SHF70850.1"/>
    <property type="molecule type" value="Genomic_DNA"/>
</dbReference>
<evidence type="ECO:0000313" key="6">
    <source>
        <dbReference type="Proteomes" id="UP000184480"/>
    </source>
</evidence>
<dbReference type="SMART" id="SM00641">
    <property type="entry name" value="Glyco_25"/>
    <property type="match status" value="1"/>
</dbReference>
<dbReference type="PANTHER" id="PTHR34135:SF2">
    <property type="entry name" value="LYSOZYME"/>
    <property type="match status" value="1"/>
</dbReference>
<dbReference type="AlphaFoldDB" id="A0A1M5DVA2"/>
<keyword evidence="4" id="KW-0472">Membrane</keyword>
<dbReference type="SUPFAM" id="SSF51445">
    <property type="entry name" value="(Trans)glycosidases"/>
    <property type="match status" value="1"/>
</dbReference>
<dbReference type="GO" id="GO:0003796">
    <property type="term" value="F:lysozyme activity"/>
    <property type="evidence" value="ECO:0007669"/>
    <property type="project" value="InterPro"/>
</dbReference>
<evidence type="ECO:0000313" key="5">
    <source>
        <dbReference type="EMBL" id="SHF70850.1"/>
    </source>
</evidence>
<name>A0A1M5DVA2_9BACT</name>
<evidence type="ECO:0000256" key="2">
    <source>
        <dbReference type="ARBA" id="ARBA00022801"/>
    </source>
</evidence>
<dbReference type="PANTHER" id="PTHR34135">
    <property type="entry name" value="LYSOZYME"/>
    <property type="match status" value="1"/>
</dbReference>
<proteinExistence type="inferred from homology"/>
<keyword evidence="4" id="KW-1133">Transmembrane helix</keyword>
<dbReference type="InterPro" id="IPR017853">
    <property type="entry name" value="GH"/>
</dbReference>
<dbReference type="Pfam" id="PF01183">
    <property type="entry name" value="Glyco_hydro_25"/>
    <property type="match status" value="1"/>
</dbReference>
<keyword evidence="2" id="KW-0378">Hydrolase</keyword>
<sequence>MPRKYIVLFAVILIAVVTLYKLLESGYLRFNYPSFDKYPIHGIDISHHQKTINWDTLFEKESKYVQFVFIKATEGATHRDSKFEDNWNNAKKRRLLVGAYHFFSFCSKGSEQAANYIEVVPLDSLALPPVVDLEFGGNCKEENRMPDLFNEIVEFISIIEKHYKKKAIIYATQEFYDLYLKNELTTNPIWIRDIYKNPELEEGREWAFWQYANRGRLEGIDTFVDINVFNGTHTDLERLRKERIHEDSVD</sequence>
<protein>
    <submittedName>
        <fullName evidence="5">Lysozyme</fullName>
    </submittedName>
</protein>
<keyword evidence="6" id="KW-1185">Reference proteome</keyword>
<organism evidence="5 6">
    <name type="scientific">Dysgonomonas macrotermitis</name>
    <dbReference type="NCBI Taxonomy" id="1346286"/>
    <lineage>
        <taxon>Bacteria</taxon>
        <taxon>Pseudomonadati</taxon>
        <taxon>Bacteroidota</taxon>
        <taxon>Bacteroidia</taxon>
        <taxon>Bacteroidales</taxon>
        <taxon>Dysgonomonadaceae</taxon>
        <taxon>Dysgonomonas</taxon>
    </lineage>
</organism>
<gene>
    <name evidence="5" type="ORF">SAMN05444362_10965</name>
</gene>
<dbReference type="PROSITE" id="PS51904">
    <property type="entry name" value="GLYCOSYL_HYDROL_F25_2"/>
    <property type="match status" value="1"/>
</dbReference>
<feature type="transmembrane region" description="Helical" evidence="4">
    <location>
        <begin position="6"/>
        <end position="23"/>
    </location>
</feature>
<dbReference type="InterPro" id="IPR002053">
    <property type="entry name" value="Glyco_hydro_25"/>
</dbReference>
<reference evidence="6" key="1">
    <citation type="submission" date="2016-11" db="EMBL/GenBank/DDBJ databases">
        <authorList>
            <person name="Varghese N."/>
            <person name="Submissions S."/>
        </authorList>
    </citation>
    <scope>NUCLEOTIDE SEQUENCE [LARGE SCALE GENOMIC DNA]</scope>
    <source>
        <strain evidence="6">DSM 27370</strain>
    </source>
</reference>
<evidence type="ECO:0000256" key="4">
    <source>
        <dbReference type="SAM" id="Phobius"/>
    </source>
</evidence>
<dbReference type="OrthoDB" id="9798192at2"/>
<accession>A0A1M5DVA2</accession>
<dbReference type="Proteomes" id="UP000184480">
    <property type="component" value="Unassembled WGS sequence"/>
</dbReference>
<evidence type="ECO:0000256" key="3">
    <source>
        <dbReference type="ARBA" id="ARBA00023295"/>
    </source>
</evidence>
<evidence type="ECO:0000256" key="1">
    <source>
        <dbReference type="ARBA" id="ARBA00010646"/>
    </source>
</evidence>
<dbReference type="GO" id="GO:0016052">
    <property type="term" value="P:carbohydrate catabolic process"/>
    <property type="evidence" value="ECO:0007669"/>
    <property type="project" value="TreeGrafter"/>
</dbReference>
<dbReference type="GO" id="GO:0016998">
    <property type="term" value="P:cell wall macromolecule catabolic process"/>
    <property type="evidence" value="ECO:0007669"/>
    <property type="project" value="InterPro"/>
</dbReference>
<comment type="similarity">
    <text evidence="1">Belongs to the glycosyl hydrolase 25 family.</text>
</comment>
<dbReference type="GO" id="GO:0009253">
    <property type="term" value="P:peptidoglycan catabolic process"/>
    <property type="evidence" value="ECO:0007669"/>
    <property type="project" value="InterPro"/>
</dbReference>
<dbReference type="STRING" id="1346286.SAMN05444362_10965"/>
<dbReference type="CDD" id="cd06413">
    <property type="entry name" value="GH25_muramidase_1"/>
    <property type="match status" value="1"/>
</dbReference>
<keyword evidence="4" id="KW-0812">Transmembrane</keyword>
<dbReference type="InterPro" id="IPR018077">
    <property type="entry name" value="Glyco_hydro_fam25_subgr"/>
</dbReference>
<dbReference type="RefSeq" id="WP_062179826.1">
    <property type="nucleotide sequence ID" value="NZ_BBXL01000008.1"/>
</dbReference>
<dbReference type="Gene3D" id="3.20.20.80">
    <property type="entry name" value="Glycosidases"/>
    <property type="match status" value="1"/>
</dbReference>
<keyword evidence="3" id="KW-0326">Glycosidase</keyword>